<dbReference type="InterPro" id="IPR057271">
    <property type="entry name" value="YagK_YfjJ_C"/>
</dbReference>
<dbReference type="RefSeq" id="WP_198114742.1">
    <property type="nucleotide sequence ID" value="NZ_CP066121.1"/>
</dbReference>
<dbReference type="Pfam" id="PF11726">
    <property type="entry name" value="YagK_YfjJ_C"/>
    <property type="match status" value="1"/>
</dbReference>
<evidence type="ECO:0000313" key="2">
    <source>
        <dbReference type="EMBL" id="UUN98134.1"/>
    </source>
</evidence>
<proteinExistence type="predicted"/>
<accession>A0A8I1AQQ5</accession>
<dbReference type="Proteomes" id="UP000644140">
    <property type="component" value="Chromosome"/>
</dbReference>
<reference evidence="2" key="1">
    <citation type="submission" date="2022-02" db="EMBL/GenBank/DDBJ databases">
        <title>Characterization of Tn125 harboring carbapenem-resistant Acinetobacter bereziniae clinical isolates.</title>
        <authorList>
            <person name="Wong N.-K."/>
            <person name="Pan Q."/>
        </authorList>
    </citation>
    <scope>NUCLEOTIDE SEQUENCE</scope>
    <source>
        <strain evidence="2">GD03393</strain>
    </source>
</reference>
<evidence type="ECO:0000259" key="1">
    <source>
        <dbReference type="Pfam" id="PF11726"/>
    </source>
</evidence>
<sequence>MSNAVVNINESEVLIGIQNFMISMCFEGDSEQGFKEGLVQLIPQFKVIYQSNLQYAQSIETFHSLTKVVDHILNGQAISAVKHLDSMQITQLLGLLRQGRLFIAQEIIYLKAQEKRNQRSLREYLKQLTQHYAKLLFIRIDLSIELKYQHQVGIEQFHVYLRTFINRMQNQDTCFKDLHGYAWALEQGESKAYHCHVLLIYDGHKHQKDFGMAIQVGQCWSEITANQGYYFTSNSPEYKAQFLQKGKLGIGMIHRSNPQQVENAINAAMYLVNPEKENQYLRAGVPKMRSFGKAQYKTDHRRGCDVSALPVAQVFRLCTDYYD</sequence>
<organism evidence="2 3">
    <name type="scientific">Acinetobacter bereziniae</name>
    <name type="common">Acinetobacter genomosp. 10</name>
    <dbReference type="NCBI Taxonomy" id="106648"/>
    <lineage>
        <taxon>Bacteria</taxon>
        <taxon>Pseudomonadati</taxon>
        <taxon>Pseudomonadota</taxon>
        <taxon>Gammaproteobacteria</taxon>
        <taxon>Moraxellales</taxon>
        <taxon>Moraxellaceae</taxon>
        <taxon>Acinetobacter</taxon>
    </lineage>
</organism>
<protein>
    <submittedName>
        <fullName evidence="2">Inovirus Gp2 family protein</fullName>
    </submittedName>
</protein>
<dbReference type="AlphaFoldDB" id="A0A8I1AQQ5"/>
<gene>
    <name evidence="2" type="ORF">I9054_001250</name>
</gene>
<feature type="domain" description="YagK/YfjJ C-terminal" evidence="1">
    <location>
        <begin position="130"/>
        <end position="224"/>
    </location>
</feature>
<name>A0A8I1AQQ5_ACIBZ</name>
<evidence type="ECO:0000313" key="3">
    <source>
        <dbReference type="Proteomes" id="UP000644140"/>
    </source>
</evidence>
<dbReference type="EMBL" id="CP092085">
    <property type="protein sequence ID" value="UUN98134.1"/>
    <property type="molecule type" value="Genomic_DNA"/>
</dbReference>